<dbReference type="EMBL" id="UINC01090645">
    <property type="protein sequence ID" value="SVC42772.1"/>
    <property type="molecule type" value="Genomic_DNA"/>
</dbReference>
<organism evidence="3">
    <name type="scientific">marine metagenome</name>
    <dbReference type="NCBI Taxonomy" id="408172"/>
    <lineage>
        <taxon>unclassified sequences</taxon>
        <taxon>metagenomes</taxon>
        <taxon>ecological metagenomes</taxon>
    </lineage>
</organism>
<dbReference type="AlphaFoldDB" id="A0A382M5Y7"/>
<keyword evidence="2" id="KW-0472">Membrane</keyword>
<sequence>MAEQEEPQSATNGEGHASQGDTVFPVPKRRRRRRQALVEEIITPTDAWSESKPAVSLPSRWRRWRGEVLSNLGISPIFRAYVFLGSIVAILAFLLYNESLIDELREHEKSRVDLYAHLISFVPLASEEQAATIFTEVINNPKVDFPRIITNHRGEIIQASGIRPSDSGNATGAVTGFFAGLAFWQERDTALIDTGAVSTAELYRLIGEMDSQNPPISFYLSQEAAGLLYADGDRAVITDTQGEI</sequence>
<feature type="transmembrane region" description="Helical" evidence="2">
    <location>
        <begin position="77"/>
        <end position="96"/>
    </location>
</feature>
<reference evidence="3" key="1">
    <citation type="submission" date="2018-05" db="EMBL/GenBank/DDBJ databases">
        <authorList>
            <person name="Lanie J.A."/>
            <person name="Ng W.-L."/>
            <person name="Kazmierczak K.M."/>
            <person name="Andrzejewski T.M."/>
            <person name="Davidsen T.M."/>
            <person name="Wayne K.J."/>
            <person name="Tettelin H."/>
            <person name="Glass J.I."/>
            <person name="Rusch D."/>
            <person name="Podicherti R."/>
            <person name="Tsui H.-C.T."/>
            <person name="Winkler M.E."/>
        </authorList>
    </citation>
    <scope>NUCLEOTIDE SEQUENCE</scope>
</reference>
<evidence type="ECO:0000256" key="1">
    <source>
        <dbReference type="SAM" id="MobiDB-lite"/>
    </source>
</evidence>
<evidence type="ECO:0000256" key="2">
    <source>
        <dbReference type="SAM" id="Phobius"/>
    </source>
</evidence>
<name>A0A382M5Y7_9ZZZZ</name>
<feature type="non-terminal residue" evidence="3">
    <location>
        <position position="244"/>
    </location>
</feature>
<feature type="region of interest" description="Disordered" evidence="1">
    <location>
        <begin position="1"/>
        <end position="30"/>
    </location>
</feature>
<protein>
    <submittedName>
        <fullName evidence="3">Uncharacterized protein</fullName>
    </submittedName>
</protein>
<gene>
    <name evidence="3" type="ORF">METZ01_LOCUS295626</name>
</gene>
<accession>A0A382M5Y7</accession>
<evidence type="ECO:0000313" key="3">
    <source>
        <dbReference type="EMBL" id="SVC42772.1"/>
    </source>
</evidence>
<proteinExistence type="predicted"/>
<keyword evidence="2" id="KW-0812">Transmembrane</keyword>
<keyword evidence="2" id="KW-1133">Transmembrane helix</keyword>